<comment type="caution">
    <text evidence="1">The sequence shown here is derived from an EMBL/GenBank/DDBJ whole genome shotgun (WGS) entry which is preliminary data.</text>
</comment>
<organism evidence="1 2">
    <name type="scientific">Dinghuibacter silviterrae</name>
    <dbReference type="NCBI Taxonomy" id="1539049"/>
    <lineage>
        <taxon>Bacteria</taxon>
        <taxon>Pseudomonadati</taxon>
        <taxon>Bacteroidota</taxon>
        <taxon>Chitinophagia</taxon>
        <taxon>Chitinophagales</taxon>
        <taxon>Chitinophagaceae</taxon>
        <taxon>Dinghuibacter</taxon>
    </lineage>
</organism>
<dbReference type="EMBL" id="SODV01000001">
    <property type="protein sequence ID" value="TDX01476.1"/>
    <property type="molecule type" value="Genomic_DNA"/>
</dbReference>
<keyword evidence="2" id="KW-1185">Reference proteome</keyword>
<name>A0A4R8DU84_9BACT</name>
<proteinExistence type="predicted"/>
<sequence>MTQRKKTTYALKPLLRAIKGMGKDRSELERLSEAAWTFTHCVLWNDVQFSSKEIRAAQRKIDEFLQLSKTPRQSFQSFCQRIVLARFHMLYSCRESLPLPSAWLDRANVEGFGGTKQPYAEIKALRESLPGYQRELKALGEAVLEFSEDPIGRNYRYWSSYFKDKHEGDYLRLFQSFAITHLYTA</sequence>
<dbReference type="Proteomes" id="UP000294498">
    <property type="component" value="Unassembled WGS sequence"/>
</dbReference>
<evidence type="ECO:0000313" key="1">
    <source>
        <dbReference type="EMBL" id="TDX01476.1"/>
    </source>
</evidence>
<evidence type="ECO:0000313" key="2">
    <source>
        <dbReference type="Proteomes" id="UP000294498"/>
    </source>
</evidence>
<dbReference type="RefSeq" id="WP_133994041.1">
    <property type="nucleotide sequence ID" value="NZ_SODV01000001.1"/>
</dbReference>
<gene>
    <name evidence="1" type="ORF">EDB95_2512</name>
</gene>
<accession>A0A4R8DU84</accession>
<protein>
    <submittedName>
        <fullName evidence="1">Uncharacterized protein</fullName>
    </submittedName>
</protein>
<dbReference type="AlphaFoldDB" id="A0A4R8DU84"/>
<dbReference type="OrthoDB" id="668516at2"/>
<reference evidence="1 2" key="1">
    <citation type="submission" date="2019-03" db="EMBL/GenBank/DDBJ databases">
        <title>Genomic Encyclopedia of Type Strains, Phase IV (KMG-IV): sequencing the most valuable type-strain genomes for metagenomic binning, comparative biology and taxonomic classification.</title>
        <authorList>
            <person name="Goeker M."/>
        </authorList>
    </citation>
    <scope>NUCLEOTIDE SEQUENCE [LARGE SCALE GENOMIC DNA]</scope>
    <source>
        <strain evidence="1 2">DSM 100059</strain>
    </source>
</reference>